<dbReference type="PANTHER" id="PTHR43537">
    <property type="entry name" value="TRANSCRIPTIONAL REGULATOR, GNTR FAMILY"/>
    <property type="match status" value="1"/>
</dbReference>
<dbReference type="InterPro" id="IPR036388">
    <property type="entry name" value="WH-like_DNA-bd_sf"/>
</dbReference>
<evidence type="ECO:0000259" key="4">
    <source>
        <dbReference type="PROSITE" id="PS50949"/>
    </source>
</evidence>
<sequence length="218" mass="25488">MRSNGYSAIKDQIIKLEIHPGQKVTENELAERFDVSRTPIREAIVRLSQEGLIDVYPQRGTFVSLIDEEHVEEGRFMREHMEIAVARLACEKLSATALQDLSENLVLQEMSVKEKNYQRIFQLDEDFHRIIFAGCKKQRTWQSVQSMMVNLNRTRMLSLASEYNWEMILNQHQKIYEAIKNKKPGEAEHVMKEHLSLVNIDLAELKERYASYFQGVET</sequence>
<protein>
    <submittedName>
        <fullName evidence="5">DNA-binding transcriptional regulator, GntR family</fullName>
    </submittedName>
</protein>
<dbReference type="SUPFAM" id="SSF48008">
    <property type="entry name" value="GntR ligand-binding domain-like"/>
    <property type="match status" value="1"/>
</dbReference>
<dbReference type="OrthoDB" id="574518at2"/>
<dbReference type="EMBL" id="FOXD01000007">
    <property type="protein sequence ID" value="SFP60435.1"/>
    <property type="molecule type" value="Genomic_DNA"/>
</dbReference>
<accession>A0A1I5RPJ3</accession>
<dbReference type="Pfam" id="PF00392">
    <property type="entry name" value="GntR"/>
    <property type="match status" value="1"/>
</dbReference>
<dbReference type="SUPFAM" id="SSF46785">
    <property type="entry name" value="Winged helix' DNA-binding domain"/>
    <property type="match status" value="1"/>
</dbReference>
<dbReference type="Pfam" id="PF07729">
    <property type="entry name" value="FCD"/>
    <property type="match status" value="1"/>
</dbReference>
<keyword evidence="2 5" id="KW-0238">DNA-binding</keyword>
<dbReference type="InterPro" id="IPR011711">
    <property type="entry name" value="GntR_C"/>
</dbReference>
<organism evidence="5 6">
    <name type="scientific">Salibacterium halotolerans</name>
    <dbReference type="NCBI Taxonomy" id="1884432"/>
    <lineage>
        <taxon>Bacteria</taxon>
        <taxon>Bacillati</taxon>
        <taxon>Bacillota</taxon>
        <taxon>Bacilli</taxon>
        <taxon>Bacillales</taxon>
        <taxon>Bacillaceae</taxon>
    </lineage>
</organism>
<dbReference type="Gene3D" id="1.20.120.530">
    <property type="entry name" value="GntR ligand-binding domain-like"/>
    <property type="match status" value="1"/>
</dbReference>
<proteinExistence type="predicted"/>
<dbReference type="PANTHER" id="PTHR43537:SF51">
    <property type="entry name" value="HTH-TYPE TRANSCRIPTIONAL REGULATOR LGOR-RELATED"/>
    <property type="match status" value="1"/>
</dbReference>
<dbReference type="RefSeq" id="WP_093336583.1">
    <property type="nucleotide sequence ID" value="NZ_FOXD01000007.1"/>
</dbReference>
<dbReference type="GO" id="GO:0003677">
    <property type="term" value="F:DNA binding"/>
    <property type="evidence" value="ECO:0007669"/>
    <property type="project" value="UniProtKB-KW"/>
</dbReference>
<evidence type="ECO:0000256" key="3">
    <source>
        <dbReference type="ARBA" id="ARBA00023163"/>
    </source>
</evidence>
<dbReference type="PRINTS" id="PR00035">
    <property type="entry name" value="HTHGNTR"/>
</dbReference>
<evidence type="ECO:0000256" key="1">
    <source>
        <dbReference type="ARBA" id="ARBA00023015"/>
    </source>
</evidence>
<dbReference type="InterPro" id="IPR008920">
    <property type="entry name" value="TF_FadR/GntR_C"/>
</dbReference>
<feature type="domain" description="HTH gntR-type" evidence="4">
    <location>
        <begin position="1"/>
        <end position="66"/>
    </location>
</feature>
<name>A0A1I5RPJ3_9BACI</name>
<dbReference type="CDD" id="cd07377">
    <property type="entry name" value="WHTH_GntR"/>
    <property type="match status" value="1"/>
</dbReference>
<keyword evidence="1" id="KW-0805">Transcription regulation</keyword>
<dbReference type="Proteomes" id="UP000198892">
    <property type="component" value="Unassembled WGS sequence"/>
</dbReference>
<reference evidence="6" key="1">
    <citation type="submission" date="2016-10" db="EMBL/GenBank/DDBJ databases">
        <authorList>
            <person name="Varghese N."/>
            <person name="Submissions S."/>
        </authorList>
    </citation>
    <scope>NUCLEOTIDE SEQUENCE [LARGE SCALE GENOMIC DNA]</scope>
    <source>
        <strain evidence="6">S7</strain>
    </source>
</reference>
<evidence type="ECO:0000256" key="2">
    <source>
        <dbReference type="ARBA" id="ARBA00023125"/>
    </source>
</evidence>
<evidence type="ECO:0000313" key="6">
    <source>
        <dbReference type="Proteomes" id="UP000198892"/>
    </source>
</evidence>
<dbReference type="PROSITE" id="PS50949">
    <property type="entry name" value="HTH_GNTR"/>
    <property type="match status" value="1"/>
</dbReference>
<dbReference type="GO" id="GO:0003700">
    <property type="term" value="F:DNA-binding transcription factor activity"/>
    <property type="evidence" value="ECO:0007669"/>
    <property type="project" value="InterPro"/>
</dbReference>
<dbReference type="InterPro" id="IPR036390">
    <property type="entry name" value="WH_DNA-bd_sf"/>
</dbReference>
<gene>
    <name evidence="5" type="ORF">SAMN05518683_107124</name>
</gene>
<dbReference type="STRING" id="1884432.SAMN05518683_107124"/>
<dbReference type="InterPro" id="IPR000524">
    <property type="entry name" value="Tscrpt_reg_HTH_GntR"/>
</dbReference>
<dbReference type="SMART" id="SM00345">
    <property type="entry name" value="HTH_GNTR"/>
    <property type="match status" value="1"/>
</dbReference>
<evidence type="ECO:0000313" key="5">
    <source>
        <dbReference type="EMBL" id="SFP60435.1"/>
    </source>
</evidence>
<dbReference type="Gene3D" id="1.10.10.10">
    <property type="entry name" value="Winged helix-like DNA-binding domain superfamily/Winged helix DNA-binding domain"/>
    <property type="match status" value="1"/>
</dbReference>
<dbReference type="AlphaFoldDB" id="A0A1I5RPJ3"/>
<dbReference type="SMART" id="SM00895">
    <property type="entry name" value="FCD"/>
    <property type="match status" value="1"/>
</dbReference>
<keyword evidence="6" id="KW-1185">Reference proteome</keyword>
<keyword evidence="3" id="KW-0804">Transcription</keyword>